<evidence type="ECO:0000256" key="6">
    <source>
        <dbReference type="SAM" id="Coils"/>
    </source>
</evidence>
<keyword evidence="6" id="KW-0175">Coiled coil</keyword>
<dbReference type="InterPro" id="IPR021062">
    <property type="entry name" value="ArAE_1_C"/>
</dbReference>
<sequence>MFKIGSRTLKTAIGVVIAVSIAKFLGLHNYASAGILTMLCIQTTKKKSVKTAWARFVAALIGIGFSFVFFEGIGYYPIVIGLLLLLFIPTTVHLNVKEGIVTSSVIILQFYMLKEMTWGTIANGIITIIIGIGVALIMNLYMPSNEDKLLQLQKQLEEKYKKILKELSIYLKEGDHLWDGKEITESYKIIEEAKAYAVIHIENRFLGYDDAYFNYFKMREKQFEVIERMLPLVTSLKISMVHSKMIADLIDEIADAVSSNNTAIVFLAKLEDLQRTFRDMELPKTREEFEIRASLLNFLWELEKYLNIKRYYRDSDV</sequence>
<evidence type="ECO:0000256" key="5">
    <source>
        <dbReference type="ARBA" id="ARBA00023136"/>
    </source>
</evidence>
<keyword evidence="2" id="KW-1003">Cell membrane</keyword>
<name>A0A072NVV0_SCHAZ</name>
<proteinExistence type="predicted"/>
<feature type="transmembrane region" description="Helical" evidence="7">
    <location>
        <begin position="117"/>
        <end position="142"/>
    </location>
</feature>
<reference evidence="9 10" key="1">
    <citation type="submission" date="2014-04" db="EMBL/GenBank/DDBJ databases">
        <title>Draft genome sequence of Bacillus azotoformans MEV2011, a (co-) denitrifying strain unable to grow in the presence of oxygen.</title>
        <authorList>
            <person name="Nielsen M."/>
            <person name="Schreiber L."/>
            <person name="Finster K."/>
            <person name="Schramm A."/>
        </authorList>
    </citation>
    <scope>NUCLEOTIDE SEQUENCE [LARGE SCALE GENOMIC DNA]</scope>
    <source>
        <strain evidence="9 10">MEV2011</strain>
    </source>
</reference>
<dbReference type="OrthoDB" id="357521at2"/>
<dbReference type="PATRIC" id="fig|1348973.3.peg.3289"/>
<feature type="transmembrane region" description="Helical" evidence="7">
    <location>
        <begin position="52"/>
        <end position="70"/>
    </location>
</feature>
<protein>
    <submittedName>
        <fullName evidence="9">Putative membrane protein</fullName>
    </submittedName>
</protein>
<accession>A0A072NVV0</accession>
<feature type="transmembrane region" description="Helical" evidence="7">
    <location>
        <begin position="12"/>
        <end position="31"/>
    </location>
</feature>
<evidence type="ECO:0000256" key="2">
    <source>
        <dbReference type="ARBA" id="ARBA00022475"/>
    </source>
</evidence>
<dbReference type="Proteomes" id="UP000027936">
    <property type="component" value="Unassembled WGS sequence"/>
</dbReference>
<keyword evidence="3 7" id="KW-0812">Transmembrane</keyword>
<dbReference type="PANTHER" id="PTHR40064:SF1">
    <property type="entry name" value="MEMBRANE PROTEIN"/>
    <property type="match status" value="1"/>
</dbReference>
<evidence type="ECO:0000256" key="3">
    <source>
        <dbReference type="ARBA" id="ARBA00022692"/>
    </source>
</evidence>
<dbReference type="PANTHER" id="PTHR40064">
    <property type="entry name" value="MEMBRANE PROTEIN-RELATED"/>
    <property type="match status" value="1"/>
</dbReference>
<dbReference type="AlphaFoldDB" id="A0A072NVV0"/>
<keyword evidence="5 7" id="KW-0472">Membrane</keyword>
<evidence type="ECO:0000256" key="1">
    <source>
        <dbReference type="ARBA" id="ARBA00004651"/>
    </source>
</evidence>
<evidence type="ECO:0000313" key="9">
    <source>
        <dbReference type="EMBL" id="KEF37375.1"/>
    </source>
</evidence>
<dbReference type="GO" id="GO:0005886">
    <property type="term" value="C:plasma membrane"/>
    <property type="evidence" value="ECO:0007669"/>
    <property type="project" value="UniProtKB-SubCell"/>
</dbReference>
<evidence type="ECO:0000256" key="7">
    <source>
        <dbReference type="SAM" id="Phobius"/>
    </source>
</evidence>
<dbReference type="Pfam" id="PF11728">
    <property type="entry name" value="ArAE_1_C"/>
    <property type="match status" value="1"/>
</dbReference>
<dbReference type="EMBL" id="JJRY01000015">
    <property type="protein sequence ID" value="KEF37375.1"/>
    <property type="molecule type" value="Genomic_DNA"/>
</dbReference>
<dbReference type="RefSeq" id="WP_035196971.1">
    <property type="nucleotide sequence ID" value="NZ_JJRY01000015.1"/>
</dbReference>
<evidence type="ECO:0000259" key="8">
    <source>
        <dbReference type="Pfam" id="PF11728"/>
    </source>
</evidence>
<evidence type="ECO:0000256" key="4">
    <source>
        <dbReference type="ARBA" id="ARBA00022989"/>
    </source>
</evidence>
<comment type="subcellular location">
    <subcellularLocation>
        <location evidence="1">Cell membrane</location>
        <topology evidence="1">Multi-pass membrane protein</topology>
    </subcellularLocation>
</comment>
<dbReference type="InterPro" id="IPR038323">
    <property type="entry name" value="ArAE_1_C_sf"/>
</dbReference>
<dbReference type="Gene3D" id="1.20.120.940">
    <property type="entry name" value="Putative aromatic acid exporter, C-terminal domain"/>
    <property type="match status" value="1"/>
</dbReference>
<gene>
    <name evidence="9" type="ORF">M670_03412</name>
</gene>
<comment type="caution">
    <text evidence="9">The sequence shown here is derived from an EMBL/GenBank/DDBJ whole genome shotgun (WGS) entry which is preliminary data.</text>
</comment>
<keyword evidence="4 7" id="KW-1133">Transmembrane helix</keyword>
<organism evidence="9 10">
    <name type="scientific">Schinkia azotoformans MEV2011</name>
    <dbReference type="NCBI Taxonomy" id="1348973"/>
    <lineage>
        <taxon>Bacteria</taxon>
        <taxon>Bacillati</taxon>
        <taxon>Bacillota</taxon>
        <taxon>Bacilli</taxon>
        <taxon>Bacillales</taxon>
        <taxon>Bacillaceae</taxon>
        <taxon>Calidifontibacillus/Schinkia group</taxon>
        <taxon>Schinkia</taxon>
    </lineage>
</organism>
<dbReference type="Pfam" id="PF06081">
    <property type="entry name" value="ArAE_1"/>
    <property type="match status" value="1"/>
</dbReference>
<feature type="transmembrane region" description="Helical" evidence="7">
    <location>
        <begin position="76"/>
        <end position="96"/>
    </location>
</feature>
<feature type="domain" description="Putative aromatic acid exporter C-terminal" evidence="8">
    <location>
        <begin position="146"/>
        <end position="310"/>
    </location>
</feature>
<evidence type="ECO:0000313" key="10">
    <source>
        <dbReference type="Proteomes" id="UP000027936"/>
    </source>
</evidence>
<dbReference type="InterPro" id="IPR010343">
    <property type="entry name" value="ArAE_1"/>
</dbReference>
<feature type="coiled-coil region" evidence="6">
    <location>
        <begin position="146"/>
        <end position="173"/>
    </location>
</feature>
<dbReference type="InterPro" id="IPR052984">
    <property type="entry name" value="UPF0421"/>
</dbReference>